<feature type="binding site" evidence="8">
    <location>
        <position position="105"/>
    </location>
    <ligand>
        <name>GTP</name>
        <dbReference type="ChEBI" id="CHEBI:37565"/>
    </ligand>
</feature>
<dbReference type="GO" id="GO:0005525">
    <property type="term" value="F:GTP binding"/>
    <property type="evidence" value="ECO:0007669"/>
    <property type="project" value="UniProtKB-UniRule"/>
</dbReference>
<reference evidence="11 12" key="1">
    <citation type="journal article" date="2019" name="Int. J. Syst. Evol. Microbiol.">
        <title>The Global Catalogue of Microorganisms (GCM) 10K type strain sequencing project: providing services to taxonomists for standard genome sequencing and annotation.</title>
        <authorList>
            <consortium name="The Broad Institute Genomics Platform"/>
            <consortium name="The Broad Institute Genome Sequencing Center for Infectious Disease"/>
            <person name="Wu L."/>
            <person name="Ma J."/>
        </authorList>
    </citation>
    <scope>NUCLEOTIDE SEQUENCE [LARGE SCALE GENOMIC DNA]</scope>
    <source>
        <strain evidence="11 12">XZYJ18</strain>
    </source>
</reference>
<keyword evidence="11" id="KW-0548">Nucleotidyltransferase</keyword>
<keyword evidence="4 8" id="KW-0547">Nucleotide-binding</keyword>
<dbReference type="AlphaFoldDB" id="A0ABD5Q7K7"/>
<evidence type="ECO:0000313" key="12">
    <source>
        <dbReference type="Proteomes" id="UP001595945"/>
    </source>
</evidence>
<proteinExistence type="inferred from homology"/>
<dbReference type="EC" id="2.7.7.77" evidence="8"/>
<gene>
    <name evidence="8" type="primary">mobA</name>
    <name evidence="11" type="ORF">ACFO9K_18285</name>
</gene>
<dbReference type="PANTHER" id="PTHR19136">
    <property type="entry name" value="MOLYBDENUM COFACTOR GUANYLYLTRANSFERASE"/>
    <property type="match status" value="1"/>
</dbReference>
<dbReference type="EMBL" id="JBHSHT010000002">
    <property type="protein sequence ID" value="MFC4826206.1"/>
    <property type="molecule type" value="Genomic_DNA"/>
</dbReference>
<dbReference type="Gene3D" id="3.90.550.10">
    <property type="entry name" value="Spore Coat Polysaccharide Biosynthesis Protein SpsA, Chain A"/>
    <property type="match status" value="1"/>
</dbReference>
<dbReference type="GO" id="GO:0005737">
    <property type="term" value="C:cytoplasm"/>
    <property type="evidence" value="ECO:0007669"/>
    <property type="project" value="UniProtKB-SubCell"/>
</dbReference>
<feature type="binding site" evidence="8">
    <location>
        <position position="20"/>
    </location>
    <ligand>
        <name>GTP</name>
        <dbReference type="ChEBI" id="CHEBI:37565"/>
    </ligand>
</feature>
<keyword evidence="1 8" id="KW-0963">Cytoplasm</keyword>
<keyword evidence="12" id="KW-1185">Reference proteome</keyword>
<feature type="domain" description="MobA-like NTP transferase" evidence="10">
    <location>
        <begin position="4"/>
        <end position="179"/>
    </location>
</feature>
<keyword evidence="2 8" id="KW-0808">Transferase</keyword>
<organism evidence="11 12">
    <name type="scientific">Halorussus aquaticus</name>
    <dbReference type="NCBI Taxonomy" id="2953748"/>
    <lineage>
        <taxon>Archaea</taxon>
        <taxon>Methanobacteriati</taxon>
        <taxon>Methanobacteriota</taxon>
        <taxon>Stenosarchaea group</taxon>
        <taxon>Halobacteria</taxon>
        <taxon>Halobacteriales</taxon>
        <taxon>Haladaptataceae</taxon>
        <taxon>Halorussus</taxon>
    </lineage>
</organism>
<evidence type="ECO:0000256" key="1">
    <source>
        <dbReference type="ARBA" id="ARBA00022490"/>
    </source>
</evidence>
<comment type="domain">
    <text evidence="8">The N-terminal domain determines nucleotide recognition and specific binding, while the C-terminal domain determines the specific binding to the target protein.</text>
</comment>
<keyword evidence="7 8" id="KW-0501">Molybdenum cofactor biosynthesis</keyword>
<keyword evidence="6 8" id="KW-0342">GTP-binding</keyword>
<dbReference type="HAMAP" id="MF_00316">
    <property type="entry name" value="MobA"/>
    <property type="match status" value="1"/>
</dbReference>
<dbReference type="Proteomes" id="UP001595945">
    <property type="component" value="Unassembled WGS sequence"/>
</dbReference>
<evidence type="ECO:0000256" key="2">
    <source>
        <dbReference type="ARBA" id="ARBA00022679"/>
    </source>
</evidence>
<comment type="caution">
    <text evidence="11">The sequence shown here is derived from an EMBL/GenBank/DDBJ whole genome shotgun (WGS) entry which is preliminary data.</text>
</comment>
<evidence type="ECO:0000256" key="7">
    <source>
        <dbReference type="ARBA" id="ARBA00023150"/>
    </source>
</evidence>
<dbReference type="GeneID" id="73046698"/>
<evidence type="ECO:0000313" key="11">
    <source>
        <dbReference type="EMBL" id="MFC4826206.1"/>
    </source>
</evidence>
<dbReference type="InterPro" id="IPR025877">
    <property type="entry name" value="MobA-like_NTP_Trfase"/>
</dbReference>
<evidence type="ECO:0000256" key="6">
    <source>
        <dbReference type="ARBA" id="ARBA00023134"/>
    </source>
</evidence>
<protein>
    <recommendedName>
        <fullName evidence="8">Probable molybdenum cofactor guanylyltransferase</fullName>
        <shortName evidence="8">MoCo guanylyltransferase</shortName>
        <ecNumber evidence="8">2.7.7.77</ecNumber>
    </recommendedName>
    <alternativeName>
        <fullName evidence="8">GTP:molybdopterin guanylyltransferase</fullName>
    </alternativeName>
    <alternativeName>
        <fullName evidence="8">Mo-MPT guanylyltransferase</fullName>
    </alternativeName>
    <alternativeName>
        <fullName evidence="8">Molybdopterin guanylyltransferase</fullName>
    </alternativeName>
    <alternativeName>
        <fullName evidence="8">Molybdopterin-guanine dinucleotide synthase</fullName>
        <shortName evidence="8">MGD synthase</shortName>
    </alternativeName>
</protein>
<accession>A0ABD5Q7K7</accession>
<evidence type="ECO:0000256" key="4">
    <source>
        <dbReference type="ARBA" id="ARBA00022741"/>
    </source>
</evidence>
<feature type="binding site" evidence="8">
    <location>
        <position position="105"/>
    </location>
    <ligand>
        <name>Mg(2+)</name>
        <dbReference type="ChEBI" id="CHEBI:18420"/>
    </ligand>
</feature>
<comment type="subcellular location">
    <subcellularLocation>
        <location evidence="8">Cytoplasm</location>
    </subcellularLocation>
</comment>
<evidence type="ECO:0000256" key="3">
    <source>
        <dbReference type="ARBA" id="ARBA00022723"/>
    </source>
</evidence>
<evidence type="ECO:0000256" key="8">
    <source>
        <dbReference type="HAMAP-Rule" id="MF_00316"/>
    </source>
</evidence>
<dbReference type="PANTHER" id="PTHR19136:SF81">
    <property type="entry name" value="MOLYBDENUM COFACTOR GUANYLYLTRANSFERASE"/>
    <property type="match status" value="1"/>
</dbReference>
<feature type="binding site" evidence="8">
    <location>
        <position position="73"/>
    </location>
    <ligand>
        <name>GTP</name>
        <dbReference type="ChEBI" id="CHEBI:37565"/>
    </ligand>
</feature>
<comment type="function">
    <text evidence="8">Transfers a GMP moiety from GTP to Mo-molybdopterin (Mo-MPT) cofactor (Moco or molybdenum cofactor) to form Mo-molybdopterin guanine dinucleotide (Mo-MGD) cofactor.</text>
</comment>
<dbReference type="GO" id="GO:0046872">
    <property type="term" value="F:metal ion binding"/>
    <property type="evidence" value="ECO:0007669"/>
    <property type="project" value="UniProtKB-KW"/>
</dbReference>
<feature type="compositionally biased region" description="Basic and acidic residues" evidence="9">
    <location>
        <begin position="124"/>
        <end position="142"/>
    </location>
</feature>
<evidence type="ECO:0000256" key="9">
    <source>
        <dbReference type="SAM" id="MobiDB-lite"/>
    </source>
</evidence>
<keyword evidence="3 8" id="KW-0479">Metal-binding</keyword>
<sequence>MPAGVVLAGGRSTRFGEGDKAVADLAGVPMIRRVADRLAPVVDVLVVNCRADQRGAIAAALDGYDRPVRFAIDPDPDEGPMAGIRTGLREVETTDSRYAFVAACDMPFLDPDLVAYLFERARGRDADERESPSDPRRSRDAAVPRPTDWFETIHAVYRARPMADACDAALAAGESKIIEPLFELDYAVVEGEELDRFDADSFENVNTREEFEAAEERLRE</sequence>
<dbReference type="SUPFAM" id="SSF53448">
    <property type="entry name" value="Nucleotide-diphospho-sugar transferases"/>
    <property type="match status" value="1"/>
</dbReference>
<dbReference type="InterPro" id="IPR013482">
    <property type="entry name" value="Molybde_CF_guanTrfase"/>
</dbReference>
<dbReference type="RefSeq" id="WP_254268176.1">
    <property type="nucleotide sequence ID" value="NZ_CP100400.1"/>
</dbReference>
<dbReference type="CDD" id="cd02503">
    <property type="entry name" value="MobA"/>
    <property type="match status" value="1"/>
</dbReference>
<comment type="similarity">
    <text evidence="8">Belongs to the MobA family.</text>
</comment>
<evidence type="ECO:0000256" key="5">
    <source>
        <dbReference type="ARBA" id="ARBA00022842"/>
    </source>
</evidence>
<dbReference type="InterPro" id="IPR029044">
    <property type="entry name" value="Nucleotide-diphossugar_trans"/>
</dbReference>
<keyword evidence="5 8" id="KW-0460">Magnesium</keyword>
<comment type="catalytic activity">
    <reaction evidence="8">
        <text>Mo-molybdopterin + GTP + H(+) = Mo-molybdopterin guanine dinucleotide + diphosphate</text>
        <dbReference type="Rhea" id="RHEA:34243"/>
        <dbReference type="ChEBI" id="CHEBI:15378"/>
        <dbReference type="ChEBI" id="CHEBI:33019"/>
        <dbReference type="ChEBI" id="CHEBI:37565"/>
        <dbReference type="ChEBI" id="CHEBI:71302"/>
        <dbReference type="ChEBI" id="CHEBI:71310"/>
        <dbReference type="EC" id="2.7.7.77"/>
    </reaction>
</comment>
<name>A0ABD5Q7K7_9EURY</name>
<feature type="binding site" evidence="8">
    <location>
        <begin position="7"/>
        <end position="9"/>
    </location>
    <ligand>
        <name>GTP</name>
        <dbReference type="ChEBI" id="CHEBI:37565"/>
    </ligand>
</feature>
<evidence type="ECO:0000259" key="10">
    <source>
        <dbReference type="Pfam" id="PF12804"/>
    </source>
</evidence>
<feature type="binding site" evidence="8">
    <location>
        <position position="48"/>
    </location>
    <ligand>
        <name>GTP</name>
        <dbReference type="ChEBI" id="CHEBI:37565"/>
    </ligand>
</feature>
<feature type="region of interest" description="Disordered" evidence="9">
    <location>
        <begin position="124"/>
        <end position="144"/>
    </location>
</feature>
<dbReference type="GO" id="GO:0061603">
    <property type="term" value="F:molybdenum cofactor guanylyltransferase activity"/>
    <property type="evidence" value="ECO:0007669"/>
    <property type="project" value="UniProtKB-EC"/>
</dbReference>
<comment type="cofactor">
    <cofactor evidence="8">
        <name>Mg(2+)</name>
        <dbReference type="ChEBI" id="CHEBI:18420"/>
    </cofactor>
</comment>
<dbReference type="GO" id="GO:0006777">
    <property type="term" value="P:Mo-molybdopterin cofactor biosynthetic process"/>
    <property type="evidence" value="ECO:0007669"/>
    <property type="project" value="UniProtKB-KW"/>
</dbReference>
<dbReference type="Pfam" id="PF12804">
    <property type="entry name" value="NTP_transf_3"/>
    <property type="match status" value="1"/>
</dbReference>